<evidence type="ECO:0000313" key="5">
    <source>
        <dbReference type="Proteomes" id="UP000278149"/>
    </source>
</evidence>
<dbReference type="Proteomes" id="UP000278149">
    <property type="component" value="Unassembled WGS sequence"/>
</dbReference>
<proteinExistence type="predicted"/>
<dbReference type="Pfam" id="PF00156">
    <property type="entry name" value="Pribosyltran"/>
    <property type="match status" value="1"/>
</dbReference>
<dbReference type="NCBIfam" id="NF006328">
    <property type="entry name" value="PRK08558.1"/>
    <property type="match status" value="1"/>
</dbReference>
<dbReference type="PANTHER" id="PTHR43864">
    <property type="entry name" value="HYPOXANTHINE/GUANINE PHOSPHORIBOSYLTRANSFERASE"/>
    <property type="match status" value="1"/>
</dbReference>
<dbReference type="GO" id="GO:0006166">
    <property type="term" value="P:purine ribonucleoside salvage"/>
    <property type="evidence" value="ECO:0007669"/>
    <property type="project" value="UniProtKB-KW"/>
</dbReference>
<accession>A0A429G1R4</accession>
<dbReference type="GO" id="GO:0016740">
    <property type="term" value="F:transferase activity"/>
    <property type="evidence" value="ECO:0007669"/>
    <property type="project" value="UniProtKB-KW"/>
</dbReference>
<organism evidence="4 5">
    <name type="scientific">Candidatus Korarchaeum cryptofilum</name>
    <dbReference type="NCBI Taxonomy" id="498846"/>
    <lineage>
        <taxon>Archaea</taxon>
        <taxon>Thermoproteota</taxon>
        <taxon>Candidatus Korarchaeia</taxon>
        <taxon>Candidatus Korarchaeales</taxon>
        <taxon>Candidatus Korarchaeaceae</taxon>
        <taxon>Candidatus Korarchaeum</taxon>
    </lineage>
</organism>
<dbReference type="InterPro" id="IPR050118">
    <property type="entry name" value="Pur/Pyrimidine_PRTase"/>
</dbReference>
<evidence type="ECO:0000313" key="4">
    <source>
        <dbReference type="EMBL" id="RSN67736.1"/>
    </source>
</evidence>
<dbReference type="Pfam" id="PF01381">
    <property type="entry name" value="HTH_3"/>
    <property type="match status" value="1"/>
</dbReference>
<dbReference type="EMBL" id="RCOR01000042">
    <property type="protein sequence ID" value="RSN67736.1"/>
    <property type="molecule type" value="Genomic_DNA"/>
</dbReference>
<evidence type="ECO:0000259" key="3">
    <source>
        <dbReference type="PROSITE" id="PS50943"/>
    </source>
</evidence>
<evidence type="ECO:0000256" key="1">
    <source>
        <dbReference type="ARBA" id="ARBA00022679"/>
    </source>
</evidence>
<dbReference type="InterPro" id="IPR001387">
    <property type="entry name" value="Cro/C1-type_HTH"/>
</dbReference>
<dbReference type="Gene3D" id="3.40.50.2020">
    <property type="match status" value="1"/>
</dbReference>
<dbReference type="PROSITE" id="PS50943">
    <property type="entry name" value="HTH_CROC1"/>
    <property type="match status" value="1"/>
</dbReference>
<dbReference type="InterPro" id="IPR029057">
    <property type="entry name" value="PRTase-like"/>
</dbReference>
<reference evidence="4 5" key="1">
    <citation type="submission" date="2018-10" db="EMBL/GenBank/DDBJ databases">
        <title>Co-occurring genomic capacity for anaerobic methane metabolism and dissimilatory sulfite reduction discovered in the Korarchaeota.</title>
        <authorList>
            <person name="Mckay L.J."/>
            <person name="Dlakic M."/>
            <person name="Fields M.W."/>
            <person name="Delmont T.O."/>
            <person name="Eren A.M."/>
            <person name="Jay Z.J."/>
            <person name="Klingelsmith K.B."/>
            <person name="Rusch D.B."/>
            <person name="Inskeep W.P."/>
        </authorList>
    </citation>
    <scope>NUCLEOTIDE SEQUENCE [LARGE SCALE GENOMIC DNA]</scope>
    <source>
        <strain evidence="4 5">WS</strain>
    </source>
</reference>
<protein>
    <submittedName>
        <fullName evidence="4">Helix-turn-helix domain-containing protein</fullName>
    </submittedName>
</protein>
<dbReference type="SUPFAM" id="SSF53271">
    <property type="entry name" value="PRTase-like"/>
    <property type="match status" value="1"/>
</dbReference>
<gene>
    <name evidence="4" type="ORF">D9Q81_08050</name>
</gene>
<dbReference type="PANTHER" id="PTHR43864:SF1">
    <property type="entry name" value="XANTHINE PHOSPHORIBOSYLTRANSFERASE"/>
    <property type="match status" value="1"/>
</dbReference>
<dbReference type="GeneID" id="6093682"/>
<name>A0A429G1R4_9CREN</name>
<dbReference type="CDD" id="cd00093">
    <property type="entry name" value="HTH_XRE"/>
    <property type="match status" value="1"/>
</dbReference>
<dbReference type="RefSeq" id="WP_012309048.1">
    <property type="nucleotide sequence ID" value="NZ_RCOR01000042.1"/>
</dbReference>
<keyword evidence="1" id="KW-0808">Transferase</keyword>
<keyword evidence="2" id="KW-0660">Purine salvage</keyword>
<dbReference type="OMA" id="KGYHQAS"/>
<sequence length="243" mass="27889">MKKFEELMYRLNSIEALRILKTMMPYKELSSMLNIPPTALSRYVNGHVIPGLEIARSIFNLLKKKYLIMEVKNRIIVDEFGVVDNSFIIYDPVLLKYIILSEYERMNSVKIDRVLTIETDGIPVAYQIASIFGKEVAVARKSKEIGVRKFIEIKQVFGSGTYRYIYLHKDALRRGEYVLLADDIIRTGAAMRALMNLCREARANVSGIFTVISIGKMRERLEEEFGVPVISFMELAEAAPRHL</sequence>
<evidence type="ECO:0000256" key="2">
    <source>
        <dbReference type="ARBA" id="ARBA00022726"/>
    </source>
</evidence>
<dbReference type="AlphaFoldDB" id="A0A429G1R4"/>
<comment type="caution">
    <text evidence="4">The sequence shown here is derived from an EMBL/GenBank/DDBJ whole genome shotgun (WGS) entry which is preliminary data.</text>
</comment>
<dbReference type="InterPro" id="IPR000836">
    <property type="entry name" value="PRTase_dom"/>
</dbReference>
<feature type="domain" description="HTH cro/C1-type" evidence="3">
    <location>
        <begin position="27"/>
        <end position="67"/>
    </location>
</feature>
<dbReference type="CDD" id="cd06223">
    <property type="entry name" value="PRTases_typeI"/>
    <property type="match status" value="1"/>
</dbReference>